<keyword evidence="1" id="KW-0472">Membrane</keyword>
<proteinExistence type="predicted"/>
<organism evidence="2">
    <name type="scientific">Salix viminalis</name>
    <name type="common">Common osier</name>
    <name type="synonym">Basket willow</name>
    <dbReference type="NCBI Taxonomy" id="40686"/>
    <lineage>
        <taxon>Eukaryota</taxon>
        <taxon>Viridiplantae</taxon>
        <taxon>Streptophyta</taxon>
        <taxon>Embryophyta</taxon>
        <taxon>Tracheophyta</taxon>
        <taxon>Spermatophyta</taxon>
        <taxon>Magnoliopsida</taxon>
        <taxon>eudicotyledons</taxon>
        <taxon>Gunneridae</taxon>
        <taxon>Pentapetalae</taxon>
        <taxon>rosids</taxon>
        <taxon>fabids</taxon>
        <taxon>Malpighiales</taxon>
        <taxon>Salicaceae</taxon>
        <taxon>Saliceae</taxon>
        <taxon>Salix</taxon>
    </lineage>
</organism>
<accession>A0A6N2K5C8</accession>
<keyword evidence="1" id="KW-0812">Transmembrane</keyword>
<dbReference type="EMBL" id="CAADRP010000113">
    <property type="protein sequence ID" value="VFU23354.1"/>
    <property type="molecule type" value="Genomic_DNA"/>
</dbReference>
<feature type="transmembrane region" description="Helical" evidence="1">
    <location>
        <begin position="6"/>
        <end position="25"/>
    </location>
</feature>
<evidence type="ECO:0000256" key="1">
    <source>
        <dbReference type="SAM" id="Phobius"/>
    </source>
</evidence>
<reference evidence="2" key="1">
    <citation type="submission" date="2019-03" db="EMBL/GenBank/DDBJ databases">
        <authorList>
            <person name="Mank J."/>
            <person name="Almeida P."/>
        </authorList>
    </citation>
    <scope>NUCLEOTIDE SEQUENCE</scope>
    <source>
        <strain evidence="2">78183</strain>
    </source>
</reference>
<sequence length="80" mass="9282">MLTGNIWILVFFLEAIVATLSQGMIRSNWRDMMMFLSLNLQEKVLMINHLKTLLLTDPQSLLLSCRPLARSLPFIIHQKI</sequence>
<keyword evidence="1" id="KW-1133">Transmembrane helix</keyword>
<gene>
    <name evidence="2" type="ORF">SVIM_LOCUS34543</name>
</gene>
<protein>
    <submittedName>
        <fullName evidence="2">Uncharacterized protein</fullName>
    </submittedName>
</protein>
<dbReference type="AlphaFoldDB" id="A0A6N2K5C8"/>
<evidence type="ECO:0000313" key="2">
    <source>
        <dbReference type="EMBL" id="VFU23354.1"/>
    </source>
</evidence>
<name>A0A6N2K5C8_SALVM</name>